<dbReference type="SUPFAM" id="SSF46689">
    <property type="entry name" value="Homeodomain-like"/>
    <property type="match status" value="1"/>
</dbReference>
<evidence type="ECO:0000256" key="4">
    <source>
        <dbReference type="ARBA" id="ARBA00023242"/>
    </source>
</evidence>
<dbReference type="InterPro" id="IPR017970">
    <property type="entry name" value="Homeobox_CS"/>
</dbReference>
<dbReference type="SMART" id="SM00389">
    <property type="entry name" value="HOX"/>
    <property type="match status" value="1"/>
</dbReference>
<feature type="domain" description="Homeobox" evidence="8">
    <location>
        <begin position="63"/>
        <end position="123"/>
    </location>
</feature>
<dbReference type="GO" id="GO:0000977">
    <property type="term" value="F:RNA polymerase II transcription regulatory region sequence-specific DNA binding"/>
    <property type="evidence" value="ECO:0007669"/>
    <property type="project" value="TreeGrafter"/>
</dbReference>
<dbReference type="PANTHER" id="PTHR24329">
    <property type="entry name" value="HOMEOBOX PROTEIN ARISTALESS"/>
    <property type="match status" value="1"/>
</dbReference>
<evidence type="ECO:0000256" key="5">
    <source>
        <dbReference type="PROSITE-ProRule" id="PRU00108"/>
    </source>
</evidence>
<dbReference type="InterPro" id="IPR001356">
    <property type="entry name" value="HD"/>
</dbReference>
<dbReference type="RefSeq" id="XP_022081433.1">
    <property type="nucleotide sequence ID" value="XM_022225741.1"/>
</dbReference>
<keyword evidence="4 5" id="KW-0539">Nucleus</keyword>
<comment type="subcellular location">
    <subcellularLocation>
        <location evidence="1 5 6">Nucleus</location>
    </subcellularLocation>
</comment>
<dbReference type="Gene3D" id="1.10.10.60">
    <property type="entry name" value="Homeodomain-like"/>
    <property type="match status" value="1"/>
</dbReference>
<keyword evidence="9" id="KW-1185">Reference proteome</keyword>
<dbReference type="GO" id="GO:0005634">
    <property type="term" value="C:nucleus"/>
    <property type="evidence" value="ECO:0007669"/>
    <property type="project" value="UniProtKB-SubCell"/>
</dbReference>
<feature type="region of interest" description="Disordered" evidence="7">
    <location>
        <begin position="119"/>
        <end position="197"/>
    </location>
</feature>
<feature type="DNA-binding region" description="Homeobox" evidence="5">
    <location>
        <begin position="65"/>
        <end position="124"/>
    </location>
</feature>
<dbReference type="GeneID" id="110974242"/>
<name>A0A8B7XKU9_ACAPL</name>
<keyword evidence="2 5" id="KW-0238">DNA-binding</keyword>
<keyword evidence="3 5" id="KW-0371">Homeobox</keyword>
<sequence>MPANAMESAVIPTQSRAVRTSRPASHLIKDILGPSLAPARAPCTVRGASSPAESTVRGPLRNRRRRRPRTIYTAEQRKQLEEVFAVNQYPDIGNREILADAIGMTEARVQVWFQNRRARHRRHGRHAGGMTPEPSLSPAPAAPSTPFLSPQTKTESAVKTEPDGADTPDDQPASSTPDSASSAPAGTPSSPHCSPSRSCPAPYPPFFQAPQVPSPYAGFYAPQHFGICAGSRSPPPGYAVATLPGRYTCAYSSGFQGAFIGAVATPAMFDASVVPQSTPIQLGADSTGLWGYETAGLLAIARY</sequence>
<gene>
    <name evidence="10" type="primary">LOC110974242</name>
</gene>
<evidence type="ECO:0000313" key="9">
    <source>
        <dbReference type="Proteomes" id="UP000694845"/>
    </source>
</evidence>
<dbReference type="InterPro" id="IPR009057">
    <property type="entry name" value="Homeodomain-like_sf"/>
</dbReference>
<dbReference type="PANTHER" id="PTHR24329:SF340">
    <property type="entry name" value="ARISTALESS RELATED HOMEOBOX"/>
    <property type="match status" value="1"/>
</dbReference>
<dbReference type="GO" id="GO:0000981">
    <property type="term" value="F:DNA-binding transcription factor activity, RNA polymerase II-specific"/>
    <property type="evidence" value="ECO:0007669"/>
    <property type="project" value="InterPro"/>
</dbReference>
<dbReference type="AlphaFoldDB" id="A0A8B7XKU9"/>
<reference evidence="10" key="1">
    <citation type="submission" date="2025-08" db="UniProtKB">
        <authorList>
            <consortium name="RefSeq"/>
        </authorList>
    </citation>
    <scope>IDENTIFICATION</scope>
</reference>
<evidence type="ECO:0000256" key="7">
    <source>
        <dbReference type="SAM" id="MobiDB-lite"/>
    </source>
</evidence>
<protein>
    <submittedName>
        <fullName evidence="10">Homeobox protein prophet of Pit-1-like</fullName>
    </submittedName>
</protein>
<accession>A0A8B7XKU9</accession>
<dbReference type="OMA" id="FRFEAIN"/>
<organism evidence="9 10">
    <name type="scientific">Acanthaster planci</name>
    <name type="common">Crown-of-thorns starfish</name>
    <dbReference type="NCBI Taxonomy" id="133434"/>
    <lineage>
        <taxon>Eukaryota</taxon>
        <taxon>Metazoa</taxon>
        <taxon>Echinodermata</taxon>
        <taxon>Eleutherozoa</taxon>
        <taxon>Asterozoa</taxon>
        <taxon>Asteroidea</taxon>
        <taxon>Valvatacea</taxon>
        <taxon>Valvatida</taxon>
        <taxon>Acanthasteridae</taxon>
        <taxon>Acanthaster</taxon>
    </lineage>
</organism>
<evidence type="ECO:0000259" key="8">
    <source>
        <dbReference type="PROSITE" id="PS50071"/>
    </source>
</evidence>
<dbReference type="Pfam" id="PF00046">
    <property type="entry name" value="Homeodomain"/>
    <property type="match status" value="1"/>
</dbReference>
<dbReference type="InterPro" id="IPR050649">
    <property type="entry name" value="Paired_Homeobox_TFs"/>
</dbReference>
<evidence type="ECO:0000256" key="1">
    <source>
        <dbReference type="ARBA" id="ARBA00004123"/>
    </source>
</evidence>
<evidence type="ECO:0000313" key="10">
    <source>
        <dbReference type="RefSeq" id="XP_022081433.1"/>
    </source>
</evidence>
<evidence type="ECO:0000256" key="6">
    <source>
        <dbReference type="RuleBase" id="RU000682"/>
    </source>
</evidence>
<dbReference type="KEGG" id="aplc:110974242"/>
<feature type="compositionally biased region" description="Low complexity" evidence="7">
    <location>
        <begin position="170"/>
        <end position="197"/>
    </location>
</feature>
<proteinExistence type="predicted"/>
<dbReference type="OrthoDB" id="6159439at2759"/>
<feature type="region of interest" description="Disordered" evidence="7">
    <location>
        <begin position="43"/>
        <end position="66"/>
    </location>
</feature>
<dbReference type="CDD" id="cd00086">
    <property type="entry name" value="homeodomain"/>
    <property type="match status" value="1"/>
</dbReference>
<evidence type="ECO:0000256" key="2">
    <source>
        <dbReference type="ARBA" id="ARBA00023125"/>
    </source>
</evidence>
<dbReference type="PROSITE" id="PS00027">
    <property type="entry name" value="HOMEOBOX_1"/>
    <property type="match status" value="1"/>
</dbReference>
<dbReference type="Proteomes" id="UP000694845">
    <property type="component" value="Unplaced"/>
</dbReference>
<dbReference type="PROSITE" id="PS50071">
    <property type="entry name" value="HOMEOBOX_2"/>
    <property type="match status" value="1"/>
</dbReference>
<evidence type="ECO:0000256" key="3">
    <source>
        <dbReference type="ARBA" id="ARBA00023155"/>
    </source>
</evidence>